<gene>
    <name evidence="1" type="ORF">QFC19_006610</name>
</gene>
<organism evidence="1 2">
    <name type="scientific">Naganishia cerealis</name>
    <dbReference type="NCBI Taxonomy" id="610337"/>
    <lineage>
        <taxon>Eukaryota</taxon>
        <taxon>Fungi</taxon>
        <taxon>Dikarya</taxon>
        <taxon>Basidiomycota</taxon>
        <taxon>Agaricomycotina</taxon>
        <taxon>Tremellomycetes</taxon>
        <taxon>Filobasidiales</taxon>
        <taxon>Filobasidiaceae</taxon>
        <taxon>Naganishia</taxon>
    </lineage>
</organism>
<accession>A0ACC2VFM1</accession>
<name>A0ACC2VFM1_9TREE</name>
<sequence length="676" mass="73967">MSPSETYTGPPEGLKARKKHNMAHTTHQKKAGSRVRPMVRSSSHNKLTRLSTSSSGPTIVLRPNLNRSKSTDSVNRPLSRLNLTRNNRLMGLLTGLQPLTKTTLGPLLTTNRSSGSLKGMAPASGGIRTSTRKGRAILRLNEDNEDYEDINTENADGEDEDKSNEISEINGPQGDDNEARQHNSQEDGQDSRSGSQISILVEPRSQSDVSVPSEPPTESQSELDVESRKSQEQSQEEFNKSEVLQNKDVNSVLVGQADAPADAQADAQANAQASDFIKQNYATATGERSALGEKQNNDSKSAQTNQESRNVLELDRPTSGALASSEDFRSESAAPLGGSVSSNLYGGSLLLSQLTGLTKKVDHAHPYTAVAPTSLENMSGISFKANPIESTNYHNLAEPVVSGKNAVTPSSYQPEQTIYSNLQRTNSQYNAPRKQNMSLQNYLTSNNQSDHAHNIETRTQQRLWLQRENSLMDVAENHNFSSLSLNKLMFSHNYSLGNIKDLDNGAASVNSNTPNQQQSNGVPSDPGAASSSSISGLLRMLQSGHNSIQSRTEFERLNREYLNVRRHLNPVGESLSRLGKLKDEVEMPKKRQTKTNANGNANSFREFSPQTAEQEHEVSSQINRIWQQALLLSLASSSSVSTAPKQQRPTNQRASVNMRSPQTPTTRAVKLKQRAS</sequence>
<proteinExistence type="predicted"/>
<dbReference type="EMBL" id="JASBWR010000081">
    <property type="protein sequence ID" value="KAJ9097933.1"/>
    <property type="molecule type" value="Genomic_DNA"/>
</dbReference>
<reference evidence="1" key="1">
    <citation type="submission" date="2023-04" db="EMBL/GenBank/DDBJ databases">
        <title>Draft Genome sequencing of Naganishia species isolated from polar environments using Oxford Nanopore Technology.</title>
        <authorList>
            <person name="Leo P."/>
            <person name="Venkateswaran K."/>
        </authorList>
    </citation>
    <scope>NUCLEOTIDE SEQUENCE</scope>
    <source>
        <strain evidence="1">MNA-CCFEE 5261</strain>
    </source>
</reference>
<keyword evidence="2" id="KW-1185">Reference proteome</keyword>
<comment type="caution">
    <text evidence="1">The sequence shown here is derived from an EMBL/GenBank/DDBJ whole genome shotgun (WGS) entry which is preliminary data.</text>
</comment>
<dbReference type="Proteomes" id="UP001241377">
    <property type="component" value="Unassembled WGS sequence"/>
</dbReference>
<evidence type="ECO:0000313" key="1">
    <source>
        <dbReference type="EMBL" id="KAJ9097933.1"/>
    </source>
</evidence>
<evidence type="ECO:0000313" key="2">
    <source>
        <dbReference type="Proteomes" id="UP001241377"/>
    </source>
</evidence>
<protein>
    <submittedName>
        <fullName evidence="1">Uncharacterized protein</fullName>
    </submittedName>
</protein>